<evidence type="ECO:0000313" key="2">
    <source>
        <dbReference type="Proteomes" id="UP000464577"/>
    </source>
</evidence>
<dbReference type="Gene3D" id="3.30.870.10">
    <property type="entry name" value="Endonuclease Chain A"/>
    <property type="match status" value="1"/>
</dbReference>
<dbReference type="RefSeq" id="WP_162386688.1">
    <property type="nucleotide sequence ID" value="NZ_CP045997.1"/>
</dbReference>
<dbReference type="Proteomes" id="UP000464577">
    <property type="component" value="Chromosome"/>
</dbReference>
<name>A0A6P1VX58_9BACT</name>
<reference evidence="1 2" key="1">
    <citation type="submission" date="2019-11" db="EMBL/GenBank/DDBJ databases">
        <title>Spirosoma endbachense sp. nov., isolated from a natural salt meadow.</title>
        <authorList>
            <person name="Rojas J."/>
            <person name="Ambika Manirajan B."/>
            <person name="Ratering S."/>
            <person name="Suarez C."/>
            <person name="Geissler-Plaum R."/>
            <person name="Schnell S."/>
        </authorList>
    </citation>
    <scope>NUCLEOTIDE SEQUENCE [LARGE SCALE GENOMIC DNA]</scope>
    <source>
        <strain evidence="1 2">I-24</strain>
    </source>
</reference>
<dbReference type="EMBL" id="CP045997">
    <property type="protein sequence ID" value="QHV96279.1"/>
    <property type="molecule type" value="Genomic_DNA"/>
</dbReference>
<dbReference type="KEGG" id="senf:GJR95_15200"/>
<dbReference type="AlphaFoldDB" id="A0A6P1VX58"/>
<protein>
    <recommendedName>
        <fullName evidence="3">Phospholipase D-like domain-containing protein</fullName>
    </recommendedName>
</protein>
<proteinExistence type="predicted"/>
<sequence length="250" mass="28755">MIQKQRPTRLPQRYLNQLIETESRYLEPVVCHEIPDKFLFYEKARQLALATTITQNCCQRHWLDGSFIFGDFIEALFVENNIHTDLLSIGTLGMSLENVDSLRNLMEGGYLDRLELIISAYLFSHELYGVIPYLFQRLDNGRFQLAVAGYHGKICLFKTDGGKHVVIHGSANLRSSANIEHFMVQESEALYQCDMTVHRRIVDKFSVINQDALPPLIEKFKNSEPLTKEDKLSIQPLRHKKLWGAVTATN</sequence>
<organism evidence="1 2">
    <name type="scientific">Spirosoma endbachense</name>
    <dbReference type="NCBI Taxonomy" id="2666025"/>
    <lineage>
        <taxon>Bacteria</taxon>
        <taxon>Pseudomonadati</taxon>
        <taxon>Bacteroidota</taxon>
        <taxon>Cytophagia</taxon>
        <taxon>Cytophagales</taxon>
        <taxon>Cytophagaceae</taxon>
        <taxon>Spirosoma</taxon>
    </lineage>
</organism>
<keyword evidence="2" id="KW-1185">Reference proteome</keyword>
<accession>A0A6P1VX58</accession>
<evidence type="ECO:0008006" key="3">
    <source>
        <dbReference type="Google" id="ProtNLM"/>
    </source>
</evidence>
<gene>
    <name evidence="1" type="ORF">GJR95_15200</name>
</gene>
<evidence type="ECO:0000313" key="1">
    <source>
        <dbReference type="EMBL" id="QHV96279.1"/>
    </source>
</evidence>